<dbReference type="PANTHER" id="PTHR43169:SF2">
    <property type="entry name" value="NAD_GMP SYNTHASE DOMAIN-CONTAINING PROTEIN"/>
    <property type="match status" value="1"/>
</dbReference>
<evidence type="ECO:0000313" key="1">
    <source>
        <dbReference type="EMBL" id="MCY0147132.1"/>
    </source>
</evidence>
<dbReference type="EMBL" id="JAOVZR010000001">
    <property type="protein sequence ID" value="MCY0147132.1"/>
    <property type="molecule type" value="Genomic_DNA"/>
</dbReference>
<dbReference type="SUPFAM" id="SSF52402">
    <property type="entry name" value="Adenine nucleotide alpha hydrolases-like"/>
    <property type="match status" value="1"/>
</dbReference>
<dbReference type="PIRSF" id="PIRSF006661">
    <property type="entry name" value="PP-lp_UCP006661"/>
    <property type="match status" value="1"/>
</dbReference>
<sequence>MSEAHSDQLAKIILSMPHPVIAVSGGVDSLTLAAFAGNLHQSAEMIHAVSPAVPQAATARVRQMAAERGWSLHLIDAGEFSNPNYLANPANRCFFCKSSLYGTMREVTDGQLLSGTNQDDLSDWRPGLEAAQYHDVRHPFVEAGMNKDAVRALAKNLGLAEAAQLPASPCLSSRVETGLPIKAEELLLIDRIEQHVRLCYPVATVRCRIRAEGIGIEIDREALEGLDEQRRAQFEAEVSELAGRSVKLGAYRMGSAFLRAAS</sequence>
<dbReference type="InterPro" id="IPR005232">
    <property type="entry name" value="LarE"/>
</dbReference>
<comment type="caution">
    <text evidence="1">The sequence shown here is derived from an EMBL/GenBank/DDBJ whole genome shotgun (WGS) entry which is preliminary data.</text>
</comment>
<dbReference type="InterPro" id="IPR052188">
    <property type="entry name" value="Ni-pincer_cofactor_biosynth"/>
</dbReference>
<keyword evidence="1" id="KW-0378">Hydrolase</keyword>
<dbReference type="InterPro" id="IPR014729">
    <property type="entry name" value="Rossmann-like_a/b/a_fold"/>
</dbReference>
<gene>
    <name evidence="1" type="ORF">OEG84_05235</name>
</gene>
<dbReference type="GO" id="GO:0016787">
    <property type="term" value="F:hydrolase activity"/>
    <property type="evidence" value="ECO:0007669"/>
    <property type="project" value="UniProtKB-KW"/>
</dbReference>
<reference evidence="1" key="1">
    <citation type="submission" date="2022-10" db="EMBL/GenBank/DDBJ databases">
        <title>Hoeflea sp. G2-23, isolated from marine algae.</title>
        <authorList>
            <person name="Kristyanto S."/>
            <person name="Kim J.M."/>
            <person name="Jeon C.O."/>
        </authorList>
    </citation>
    <scope>NUCLEOTIDE SEQUENCE</scope>
    <source>
        <strain evidence="1">G2-23</strain>
    </source>
</reference>
<protein>
    <submittedName>
        <fullName evidence="1">Adenine nucleotide alpha hydrolase</fullName>
    </submittedName>
</protein>
<accession>A0ABT3Z5S7</accession>
<name>A0ABT3Z5S7_9HYPH</name>
<dbReference type="RefSeq" id="WP_267652744.1">
    <property type="nucleotide sequence ID" value="NZ_JAOVZR010000001.1"/>
</dbReference>
<organism evidence="1 2">
    <name type="scientific">Hoeflea algicola</name>
    <dbReference type="NCBI Taxonomy" id="2983763"/>
    <lineage>
        <taxon>Bacteria</taxon>
        <taxon>Pseudomonadati</taxon>
        <taxon>Pseudomonadota</taxon>
        <taxon>Alphaproteobacteria</taxon>
        <taxon>Hyphomicrobiales</taxon>
        <taxon>Rhizobiaceae</taxon>
        <taxon>Hoeflea</taxon>
    </lineage>
</organism>
<evidence type="ECO:0000313" key="2">
    <source>
        <dbReference type="Proteomes" id="UP001073227"/>
    </source>
</evidence>
<proteinExistence type="predicted"/>
<dbReference type="Gene3D" id="3.40.50.620">
    <property type="entry name" value="HUPs"/>
    <property type="match status" value="1"/>
</dbReference>
<keyword evidence="2" id="KW-1185">Reference proteome</keyword>
<dbReference type="Proteomes" id="UP001073227">
    <property type="component" value="Unassembled WGS sequence"/>
</dbReference>
<dbReference type="PANTHER" id="PTHR43169">
    <property type="entry name" value="EXSB FAMILY PROTEIN"/>
    <property type="match status" value="1"/>
</dbReference>